<dbReference type="AlphaFoldDB" id="A0A0J9B916"/>
<accession>A0A0J9B916</accession>
<dbReference type="PATRIC" id="fig|742734.4.peg.6103"/>
<name>A0A0J9B916_9FIRM</name>
<evidence type="ECO:0000313" key="2">
    <source>
        <dbReference type="Proteomes" id="UP000037392"/>
    </source>
</evidence>
<dbReference type="Proteomes" id="UP000037392">
    <property type="component" value="Unassembled WGS sequence"/>
</dbReference>
<proteinExistence type="predicted"/>
<dbReference type="RefSeq" id="WP_156200268.1">
    <property type="nucleotide sequence ID" value="NZ_KQ235898.1"/>
</dbReference>
<reference evidence="1 2" key="1">
    <citation type="submission" date="2011-04" db="EMBL/GenBank/DDBJ databases">
        <title>The Genome Sequence of Clostridium citroniae WAL-19142.</title>
        <authorList>
            <consortium name="The Broad Institute Genome Sequencing Platform"/>
            <person name="Earl A."/>
            <person name="Ward D."/>
            <person name="Feldgarden M."/>
            <person name="Gevers D."/>
            <person name="Warren Y.A."/>
            <person name="Tyrrell K.L."/>
            <person name="Citron D.M."/>
            <person name="Goldstein E.J."/>
            <person name="Daigneault M."/>
            <person name="Allen-Vercoe E."/>
            <person name="Young S.K."/>
            <person name="Zeng Q."/>
            <person name="Gargeya S."/>
            <person name="Fitzgerald M."/>
            <person name="Haas B."/>
            <person name="Abouelleil A."/>
            <person name="Alvarado L."/>
            <person name="Arachchi H.M."/>
            <person name="Berlin A."/>
            <person name="Brown A."/>
            <person name="Chapman S.B."/>
            <person name="Chen Z."/>
            <person name="Dunbar C."/>
            <person name="Freedman E."/>
            <person name="Gearin G."/>
            <person name="Gellesch M."/>
            <person name="Goldberg J."/>
            <person name="Griggs A."/>
            <person name="Gujja S."/>
            <person name="Heilman E.R."/>
            <person name="Heiman D."/>
            <person name="Howarth C."/>
            <person name="Larson L."/>
            <person name="Lui A."/>
            <person name="MacDonald P.J."/>
            <person name="Mehta T."/>
            <person name="Montmayeur A."/>
            <person name="Murphy C."/>
            <person name="Neiman D."/>
            <person name="Pearson M."/>
            <person name="Priest M."/>
            <person name="Roberts A."/>
            <person name="Saif S."/>
            <person name="Shea T."/>
            <person name="Shenoy N."/>
            <person name="Sisk P."/>
            <person name="Stolte C."/>
            <person name="Sykes S."/>
            <person name="White J."/>
            <person name="Yandava C."/>
            <person name="Wortman J."/>
            <person name="Nusbaum C."/>
            <person name="Birren B."/>
        </authorList>
    </citation>
    <scope>NUCLEOTIDE SEQUENCE [LARGE SCALE GENOMIC DNA]</scope>
    <source>
        <strain evidence="1 2">WAL-19142</strain>
    </source>
</reference>
<organism evidence="1 2">
    <name type="scientific">[Clostridium] citroniae WAL-19142</name>
    <dbReference type="NCBI Taxonomy" id="742734"/>
    <lineage>
        <taxon>Bacteria</taxon>
        <taxon>Bacillati</taxon>
        <taxon>Bacillota</taxon>
        <taxon>Clostridia</taxon>
        <taxon>Lachnospirales</taxon>
        <taxon>Lachnospiraceae</taxon>
        <taxon>Enterocloster</taxon>
    </lineage>
</organism>
<dbReference type="OrthoDB" id="9775482at2"/>
<sequence length="53" mass="6255">MERLEGRQEGEDYFAALTERLLKDSRTEDLIKATSDKGFREVLYKEYGIKNQI</sequence>
<comment type="caution">
    <text evidence="1">The sequence shown here is derived from an EMBL/GenBank/DDBJ whole genome shotgun (WGS) entry which is preliminary data.</text>
</comment>
<protein>
    <submittedName>
        <fullName evidence="1">Uncharacterized protein</fullName>
    </submittedName>
</protein>
<gene>
    <name evidence="1" type="ORF">HMPREF9470_05692</name>
</gene>
<evidence type="ECO:0000313" key="1">
    <source>
        <dbReference type="EMBL" id="KMW08874.1"/>
    </source>
</evidence>
<dbReference type="EMBL" id="ADLK01000075">
    <property type="protein sequence ID" value="KMW08874.1"/>
    <property type="molecule type" value="Genomic_DNA"/>
</dbReference>